<gene>
    <name evidence="2" type="ordered locus">Sterm_2376</name>
</gene>
<dbReference type="KEGG" id="str:Sterm_2376"/>
<organism evidence="2 3">
    <name type="scientific">Sebaldella termitidis (strain ATCC 33386 / NCTC 11300)</name>
    <dbReference type="NCBI Taxonomy" id="526218"/>
    <lineage>
        <taxon>Bacteria</taxon>
        <taxon>Fusobacteriati</taxon>
        <taxon>Fusobacteriota</taxon>
        <taxon>Fusobacteriia</taxon>
        <taxon>Fusobacteriales</taxon>
        <taxon>Leptotrichiaceae</taxon>
        <taxon>Sebaldella</taxon>
    </lineage>
</organism>
<dbReference type="EMBL" id="CP001739">
    <property type="protein sequence ID" value="ACZ09229.1"/>
    <property type="molecule type" value="Genomic_DNA"/>
</dbReference>
<dbReference type="HOGENOM" id="CLU_1255232_0_0_0"/>
<feature type="domain" description="DUF4189" evidence="1">
    <location>
        <begin position="15"/>
        <end position="108"/>
    </location>
</feature>
<dbReference type="Proteomes" id="UP000000845">
    <property type="component" value="Chromosome"/>
</dbReference>
<evidence type="ECO:0000313" key="2">
    <source>
        <dbReference type="EMBL" id="ACZ09229.1"/>
    </source>
</evidence>
<evidence type="ECO:0000313" key="3">
    <source>
        <dbReference type="Proteomes" id="UP000000845"/>
    </source>
</evidence>
<reference evidence="2 3" key="2">
    <citation type="journal article" date="2010" name="Stand. Genomic Sci.">
        <title>Complete genome sequence of Sebaldella termitidis type strain (NCTC 11300).</title>
        <authorList>
            <person name="Harmon-Smith M."/>
            <person name="Celia L."/>
            <person name="Chertkov O."/>
            <person name="Lapidus A."/>
            <person name="Copeland A."/>
            <person name="Glavina Del Rio T."/>
            <person name="Nolan M."/>
            <person name="Lucas S."/>
            <person name="Tice H."/>
            <person name="Cheng J.F."/>
            <person name="Han C."/>
            <person name="Detter J.C."/>
            <person name="Bruce D."/>
            <person name="Goodwin L."/>
            <person name="Pitluck S."/>
            <person name="Pati A."/>
            <person name="Liolios K."/>
            <person name="Ivanova N."/>
            <person name="Mavromatis K."/>
            <person name="Mikhailova N."/>
            <person name="Chen A."/>
            <person name="Palaniappan K."/>
            <person name="Land M."/>
            <person name="Hauser L."/>
            <person name="Chang Y.J."/>
            <person name="Jeffries C.D."/>
            <person name="Brettin T."/>
            <person name="Goker M."/>
            <person name="Beck B."/>
            <person name="Bristow J."/>
            <person name="Eisen J.A."/>
            <person name="Markowitz V."/>
            <person name="Hugenholtz P."/>
            <person name="Kyrpides N.C."/>
            <person name="Klenk H.P."/>
            <person name="Chen F."/>
        </authorList>
    </citation>
    <scope>NUCLEOTIDE SEQUENCE [LARGE SCALE GENOMIC DNA]</scope>
    <source>
        <strain evidence="3">ATCC 33386 / NCTC 11300</strain>
    </source>
</reference>
<feature type="domain" description="DUF4189" evidence="1">
    <location>
        <begin position="121"/>
        <end position="211"/>
    </location>
</feature>
<dbReference type="eggNOG" id="ENOG5033WPC">
    <property type="taxonomic scope" value="Bacteria"/>
</dbReference>
<dbReference type="Pfam" id="PF13827">
    <property type="entry name" value="DUF4189"/>
    <property type="match status" value="2"/>
</dbReference>
<dbReference type="InterPro" id="IPR025240">
    <property type="entry name" value="DUF4189"/>
</dbReference>
<keyword evidence="3" id="KW-1185">Reference proteome</keyword>
<dbReference type="AlphaFoldDB" id="D1AL86"/>
<name>D1AL86_SEBTE</name>
<reference evidence="3" key="1">
    <citation type="submission" date="2009-09" db="EMBL/GenBank/DDBJ databases">
        <title>The complete chromosome of Sebaldella termitidis ATCC 33386.</title>
        <authorList>
            <consortium name="US DOE Joint Genome Institute (JGI-PGF)"/>
            <person name="Lucas S."/>
            <person name="Copeland A."/>
            <person name="Lapidus A."/>
            <person name="Glavina del Rio T."/>
            <person name="Dalin E."/>
            <person name="Tice H."/>
            <person name="Bruce D."/>
            <person name="Goodwin L."/>
            <person name="Pitluck S."/>
            <person name="Kyrpides N."/>
            <person name="Mavromatis K."/>
            <person name="Ivanova N."/>
            <person name="Mikhailova N."/>
            <person name="Sims D."/>
            <person name="Meincke L."/>
            <person name="Brettin T."/>
            <person name="Detter J.C."/>
            <person name="Han C."/>
            <person name="Larimer F."/>
            <person name="Land M."/>
            <person name="Hauser L."/>
            <person name="Markowitz V."/>
            <person name="Cheng J.F."/>
            <person name="Hugenholtz P."/>
            <person name="Woyke T."/>
            <person name="Wu D."/>
            <person name="Eisen J.A."/>
        </authorList>
    </citation>
    <scope>NUCLEOTIDE SEQUENCE [LARGE SCALE GENOMIC DNA]</scope>
    <source>
        <strain evidence="3">ATCC 33386 / NCTC 11300</strain>
    </source>
</reference>
<sequence>MPVGQCPAPPAARTYGGVSIDPVSRKYGAAWNYSDGESAKYASEKICVQKSNSNRCISHWASYYYTAVAISSDDKVTKFGSADSYDSAWKNAIAACQKAGGYECEVVLMTSSTSKPDEKRWGSLSYNIKTGKWGKSWNHYTRREAVAASEKSCGSPECASLGFQSTYAVMAMSPGKELIVGLSNKNMKDAGKDAIKRCKKEFKVKTCEIVLEGMAEGEVK</sequence>
<protein>
    <recommendedName>
        <fullName evidence="1">DUF4189 domain-containing protein</fullName>
    </recommendedName>
</protein>
<accession>D1AL86</accession>
<proteinExistence type="predicted"/>
<evidence type="ECO:0000259" key="1">
    <source>
        <dbReference type="Pfam" id="PF13827"/>
    </source>
</evidence>